<dbReference type="Proteomes" id="UP000243515">
    <property type="component" value="Unassembled WGS sequence"/>
</dbReference>
<name>A0A232LYM5_9EURO</name>
<dbReference type="OrthoDB" id="2958217at2759"/>
<accession>A0A232LYM5</accession>
<gene>
    <name evidence="1" type="ORF">Egran_02966</name>
</gene>
<sequence>MGYTHYWGHPKDKQVWKDFWPQLVSDAAVIIDRAGVPLQRDYEDTRPPLLSVQEGILLNGVGGDGHEAFAMNPSGSWDFCKTARKPYDVVVATILLRARILMGEAFSWSSDGVWGEDGPWLDAEELFGRIWPDVEIRPELLGISYVEELVADESDEDDE</sequence>
<organism evidence="1 2">
    <name type="scientific">Elaphomyces granulatus</name>
    <dbReference type="NCBI Taxonomy" id="519963"/>
    <lineage>
        <taxon>Eukaryota</taxon>
        <taxon>Fungi</taxon>
        <taxon>Dikarya</taxon>
        <taxon>Ascomycota</taxon>
        <taxon>Pezizomycotina</taxon>
        <taxon>Eurotiomycetes</taxon>
        <taxon>Eurotiomycetidae</taxon>
        <taxon>Eurotiales</taxon>
        <taxon>Elaphomycetaceae</taxon>
        <taxon>Elaphomyces</taxon>
    </lineage>
</organism>
<evidence type="ECO:0000313" key="2">
    <source>
        <dbReference type="Proteomes" id="UP000243515"/>
    </source>
</evidence>
<proteinExistence type="predicted"/>
<dbReference type="EMBL" id="NPHW01003611">
    <property type="protein sequence ID" value="OXV09271.1"/>
    <property type="molecule type" value="Genomic_DNA"/>
</dbReference>
<comment type="caution">
    <text evidence="1">The sequence shown here is derived from an EMBL/GenBank/DDBJ whole genome shotgun (WGS) entry which is preliminary data.</text>
</comment>
<evidence type="ECO:0000313" key="1">
    <source>
        <dbReference type="EMBL" id="OXV09271.1"/>
    </source>
</evidence>
<protein>
    <submittedName>
        <fullName evidence="1">Uncharacterized protein</fullName>
    </submittedName>
</protein>
<dbReference type="AlphaFoldDB" id="A0A232LYM5"/>
<reference evidence="1 2" key="1">
    <citation type="journal article" date="2015" name="Environ. Microbiol.">
        <title>Metagenome sequence of Elaphomyces granulatus from sporocarp tissue reveals Ascomycota ectomycorrhizal fingerprints of genome expansion and a Proteobacteria-rich microbiome.</title>
        <authorList>
            <person name="Quandt C.A."/>
            <person name="Kohler A."/>
            <person name="Hesse C.N."/>
            <person name="Sharpton T.J."/>
            <person name="Martin F."/>
            <person name="Spatafora J.W."/>
        </authorList>
    </citation>
    <scope>NUCLEOTIDE SEQUENCE [LARGE SCALE GENOMIC DNA]</scope>
    <source>
        <strain evidence="1 2">OSC145934</strain>
    </source>
</reference>
<keyword evidence="2" id="KW-1185">Reference proteome</keyword>